<proteinExistence type="predicted"/>
<feature type="transmembrane region" description="Helical" evidence="1">
    <location>
        <begin position="12"/>
        <end position="34"/>
    </location>
</feature>
<gene>
    <name evidence="3" type="ORF">GCM10022419_106210</name>
</gene>
<protein>
    <recommendedName>
        <fullName evidence="2">2TM domain-containing protein</fullName>
    </recommendedName>
</protein>
<keyword evidence="4" id="KW-1185">Reference proteome</keyword>
<dbReference type="Proteomes" id="UP001500630">
    <property type="component" value="Unassembled WGS sequence"/>
</dbReference>
<keyword evidence="1" id="KW-0812">Transmembrane</keyword>
<sequence length="68" mass="7895">MRSEKGERQLKVGLRVHVLCYVVAQVVQVVVWWLYTPQHFFWPLYSLLAWGIGLAFHIRAASSPSRRG</sequence>
<accession>A0ABP6ZE78</accession>
<organism evidence="3 4">
    <name type="scientific">Nonomuraea rosea</name>
    <dbReference type="NCBI Taxonomy" id="638574"/>
    <lineage>
        <taxon>Bacteria</taxon>
        <taxon>Bacillati</taxon>
        <taxon>Actinomycetota</taxon>
        <taxon>Actinomycetes</taxon>
        <taxon>Streptosporangiales</taxon>
        <taxon>Streptosporangiaceae</taxon>
        <taxon>Nonomuraea</taxon>
    </lineage>
</organism>
<reference evidence="4" key="1">
    <citation type="journal article" date="2019" name="Int. J. Syst. Evol. Microbiol.">
        <title>The Global Catalogue of Microorganisms (GCM) 10K type strain sequencing project: providing services to taxonomists for standard genome sequencing and annotation.</title>
        <authorList>
            <consortium name="The Broad Institute Genomics Platform"/>
            <consortium name="The Broad Institute Genome Sequencing Center for Infectious Disease"/>
            <person name="Wu L."/>
            <person name="Ma J."/>
        </authorList>
    </citation>
    <scope>NUCLEOTIDE SEQUENCE [LARGE SCALE GENOMIC DNA]</scope>
    <source>
        <strain evidence="4">JCM 17326</strain>
    </source>
</reference>
<evidence type="ECO:0000313" key="4">
    <source>
        <dbReference type="Proteomes" id="UP001500630"/>
    </source>
</evidence>
<evidence type="ECO:0000259" key="2">
    <source>
        <dbReference type="Pfam" id="PF13239"/>
    </source>
</evidence>
<keyword evidence="1" id="KW-1133">Transmembrane helix</keyword>
<dbReference type="EMBL" id="BAABDQ010000039">
    <property type="protein sequence ID" value="GAA3604281.1"/>
    <property type="molecule type" value="Genomic_DNA"/>
</dbReference>
<comment type="caution">
    <text evidence="3">The sequence shown here is derived from an EMBL/GenBank/DDBJ whole genome shotgun (WGS) entry which is preliminary data.</text>
</comment>
<dbReference type="Pfam" id="PF13239">
    <property type="entry name" value="2TM"/>
    <property type="match status" value="1"/>
</dbReference>
<evidence type="ECO:0000256" key="1">
    <source>
        <dbReference type="SAM" id="Phobius"/>
    </source>
</evidence>
<dbReference type="RefSeq" id="WP_345574101.1">
    <property type="nucleotide sequence ID" value="NZ_BAABDQ010000039.1"/>
</dbReference>
<feature type="transmembrane region" description="Helical" evidence="1">
    <location>
        <begin position="40"/>
        <end position="58"/>
    </location>
</feature>
<feature type="domain" description="2TM" evidence="2">
    <location>
        <begin position="11"/>
        <end position="58"/>
    </location>
</feature>
<dbReference type="InterPro" id="IPR025698">
    <property type="entry name" value="2TM_dom"/>
</dbReference>
<name>A0ABP6ZE78_9ACTN</name>
<evidence type="ECO:0000313" key="3">
    <source>
        <dbReference type="EMBL" id="GAA3604281.1"/>
    </source>
</evidence>
<keyword evidence="1" id="KW-0472">Membrane</keyword>